<evidence type="ECO:0000259" key="6">
    <source>
        <dbReference type="PROSITE" id="PS51266"/>
    </source>
</evidence>
<sequence>MSYFFKNNRTLKKANSYLIYVNISDNCIYDISDIIIEYNTTTNKVTIICDDLPEDIKSRMLKYFKGDINQFIVYIEENLETFLSGKEPEVKLESHSLTFDKCVLEDKITSLPDNYVYPTQNVNINILQYELSKKNIYFFSAKKIYLQVNCKKCKESCEIKDLKTCKCGTLLKCNFIPTLDAEKLGSLFFENCTFCHLNPSNFQFNCANCFSNYQSNKIGLNTKFQMSCWKCNTFLTFCIKKTTFLEKKNMTFKVGTSLPYNGTCKHYKKSYRWFRFSCCQSVYPCDICHDLENTHPVQVANKMICGFCSKEQSVKSDCTCGMDLKKSTAFWEGGKGSRNKATMSRKDSKKYTK</sequence>
<dbReference type="OrthoDB" id="10253329at2759"/>
<evidence type="ECO:0000256" key="2">
    <source>
        <dbReference type="ARBA" id="ARBA00022771"/>
    </source>
</evidence>
<dbReference type="EMBL" id="JPQZ01000001">
    <property type="protein sequence ID" value="KKO76684.1"/>
    <property type="molecule type" value="Genomic_DNA"/>
</dbReference>
<dbReference type="InterPro" id="IPR037274">
    <property type="entry name" value="Znf_CHY_sf"/>
</dbReference>
<gene>
    <name evidence="7" type="ORF">AAJ76_1000126632</name>
</gene>
<evidence type="ECO:0000313" key="8">
    <source>
        <dbReference type="Proteomes" id="UP000034350"/>
    </source>
</evidence>
<organism evidence="7 8">
    <name type="scientific">Vairimorpha ceranae</name>
    <dbReference type="NCBI Taxonomy" id="40302"/>
    <lineage>
        <taxon>Eukaryota</taxon>
        <taxon>Fungi</taxon>
        <taxon>Fungi incertae sedis</taxon>
        <taxon>Microsporidia</taxon>
        <taxon>Nosematidae</taxon>
        <taxon>Vairimorpha</taxon>
    </lineage>
</organism>
<dbReference type="PROSITE" id="PS51266">
    <property type="entry name" value="ZF_CHY"/>
    <property type="match status" value="1"/>
</dbReference>
<feature type="compositionally biased region" description="Basic and acidic residues" evidence="5">
    <location>
        <begin position="344"/>
        <end position="353"/>
    </location>
</feature>
<keyword evidence="3" id="KW-0862">Zinc</keyword>
<dbReference type="Proteomes" id="UP000034350">
    <property type="component" value="Unassembled WGS sequence"/>
</dbReference>
<proteinExistence type="predicted"/>
<name>A0A0F9ZHH6_9MICR</name>
<dbReference type="SUPFAM" id="SSF161219">
    <property type="entry name" value="CHY zinc finger-like"/>
    <property type="match status" value="1"/>
</dbReference>
<dbReference type="RefSeq" id="XP_024332426.1">
    <property type="nucleotide sequence ID" value="XM_024473572.1"/>
</dbReference>
<feature type="region of interest" description="Disordered" evidence="5">
    <location>
        <begin position="334"/>
        <end position="353"/>
    </location>
</feature>
<evidence type="ECO:0000256" key="3">
    <source>
        <dbReference type="ARBA" id="ARBA00022833"/>
    </source>
</evidence>
<keyword evidence="1" id="KW-0479">Metal-binding</keyword>
<dbReference type="VEuPathDB" id="MicrosporidiaDB:G9O61_00g002290"/>
<evidence type="ECO:0000256" key="5">
    <source>
        <dbReference type="SAM" id="MobiDB-lite"/>
    </source>
</evidence>
<keyword evidence="8" id="KW-1185">Reference proteome</keyword>
<dbReference type="AlphaFoldDB" id="A0A0F9ZHH6"/>
<dbReference type="VEuPathDB" id="MicrosporidiaDB:AAJ76_1000126632"/>
<dbReference type="VEuPathDB" id="MicrosporidiaDB:NCER_100096"/>
<feature type="domain" description="CHY-type" evidence="6">
    <location>
        <begin position="257"/>
        <end position="322"/>
    </location>
</feature>
<reference evidence="7 8" key="1">
    <citation type="journal article" date="2015" name="Environ. Microbiol.">
        <title>Genome analyses suggest the presence of polyploidy and recent human-driven expansions in eight global populations of the honeybee pathogen Nosema ceranae.</title>
        <authorList>
            <person name="Pelin A."/>
            <person name="Selman M."/>
            <person name="Aris-Brosou S."/>
            <person name="Farinelli L."/>
            <person name="Corradi N."/>
        </authorList>
    </citation>
    <scope>NUCLEOTIDE SEQUENCE [LARGE SCALE GENOMIC DNA]</scope>
    <source>
        <strain evidence="7 8">PA08 1199</strain>
    </source>
</reference>
<keyword evidence="2 4" id="KW-0863">Zinc-finger</keyword>
<evidence type="ECO:0000313" key="7">
    <source>
        <dbReference type="EMBL" id="KKO76684.1"/>
    </source>
</evidence>
<comment type="caution">
    <text evidence="7">The sequence shown here is derived from an EMBL/GenBank/DDBJ whole genome shotgun (WGS) entry which is preliminary data.</text>
</comment>
<dbReference type="InterPro" id="IPR008913">
    <property type="entry name" value="Znf_CHY"/>
</dbReference>
<dbReference type="GO" id="GO:0008270">
    <property type="term" value="F:zinc ion binding"/>
    <property type="evidence" value="ECO:0007669"/>
    <property type="project" value="UniProtKB-KW"/>
</dbReference>
<evidence type="ECO:0000256" key="4">
    <source>
        <dbReference type="PROSITE-ProRule" id="PRU00601"/>
    </source>
</evidence>
<evidence type="ECO:0000256" key="1">
    <source>
        <dbReference type="ARBA" id="ARBA00022723"/>
    </source>
</evidence>
<dbReference type="GeneID" id="36318466"/>
<accession>A0A0F9ZHH6</accession>
<dbReference type="Pfam" id="PF05495">
    <property type="entry name" value="zf-CHY"/>
    <property type="match status" value="1"/>
</dbReference>
<protein>
    <submittedName>
        <fullName evidence="7">Zinc finger protein</fullName>
    </submittedName>
</protein>